<organism evidence="1 2">
    <name type="scientific">Thelephora ganbajun</name>
    <name type="common">Ganba fungus</name>
    <dbReference type="NCBI Taxonomy" id="370292"/>
    <lineage>
        <taxon>Eukaryota</taxon>
        <taxon>Fungi</taxon>
        <taxon>Dikarya</taxon>
        <taxon>Basidiomycota</taxon>
        <taxon>Agaricomycotina</taxon>
        <taxon>Agaricomycetes</taxon>
        <taxon>Thelephorales</taxon>
        <taxon>Thelephoraceae</taxon>
        <taxon>Thelephora</taxon>
    </lineage>
</organism>
<dbReference type="Proteomes" id="UP000886501">
    <property type="component" value="Unassembled WGS sequence"/>
</dbReference>
<reference evidence="1" key="2">
    <citation type="journal article" date="2020" name="Nat. Commun.">
        <title>Large-scale genome sequencing of mycorrhizal fungi provides insights into the early evolution of symbiotic traits.</title>
        <authorList>
            <person name="Miyauchi S."/>
            <person name="Kiss E."/>
            <person name="Kuo A."/>
            <person name="Drula E."/>
            <person name="Kohler A."/>
            <person name="Sanchez-Garcia M."/>
            <person name="Morin E."/>
            <person name="Andreopoulos B."/>
            <person name="Barry K.W."/>
            <person name="Bonito G."/>
            <person name="Buee M."/>
            <person name="Carver A."/>
            <person name="Chen C."/>
            <person name="Cichocki N."/>
            <person name="Clum A."/>
            <person name="Culley D."/>
            <person name="Crous P.W."/>
            <person name="Fauchery L."/>
            <person name="Girlanda M."/>
            <person name="Hayes R.D."/>
            <person name="Keri Z."/>
            <person name="LaButti K."/>
            <person name="Lipzen A."/>
            <person name="Lombard V."/>
            <person name="Magnuson J."/>
            <person name="Maillard F."/>
            <person name="Murat C."/>
            <person name="Nolan M."/>
            <person name="Ohm R.A."/>
            <person name="Pangilinan J."/>
            <person name="Pereira M.F."/>
            <person name="Perotto S."/>
            <person name="Peter M."/>
            <person name="Pfister S."/>
            <person name="Riley R."/>
            <person name="Sitrit Y."/>
            <person name="Stielow J.B."/>
            <person name="Szollosi G."/>
            <person name="Zifcakova L."/>
            <person name="Stursova M."/>
            <person name="Spatafora J.W."/>
            <person name="Tedersoo L."/>
            <person name="Vaario L.M."/>
            <person name="Yamada A."/>
            <person name="Yan M."/>
            <person name="Wang P."/>
            <person name="Xu J."/>
            <person name="Bruns T."/>
            <person name="Baldrian P."/>
            <person name="Vilgalys R."/>
            <person name="Dunand C."/>
            <person name="Henrissat B."/>
            <person name="Grigoriev I.V."/>
            <person name="Hibbett D."/>
            <person name="Nagy L.G."/>
            <person name="Martin F.M."/>
        </authorList>
    </citation>
    <scope>NUCLEOTIDE SEQUENCE</scope>
    <source>
        <strain evidence="1">P2</strain>
    </source>
</reference>
<sequence>MNSQIREKTPAQRLPRRPHSNSSVSVTAEASSRKRKRPSEPPDSEAEPDHLSQPPTDNRPSERLSQTSQPSSRLRMECVLITTLPPAWRRKPAPPETSEDEDEDNLSRASTGMRGREKQRGKQREVVSTSRASVRSDSRSLADNSLRSLSHSVSSFRRPLFEPETSPQADSGPIEVEEPTIMVEQEDVDDSGDEISVSFVSHQRKRVESQSPTSVDLPPPSSSASSPLPDKPPHYTIVNIKRRQPGSGVRIAPHQHQIAKTPASIYSQTQVHRPVAGPSRPDPKVGPPTYRLPKRLEPKLRPPTELYPPRPPPPHPGLATLEARMNAFVDENQKLRDELVTVKSELAVTRSELTTALARVGAVERGLHGLETLETKLEDMKDNYERLSNLLRGEHLFDSEKFRTAIQTEVKNNFGYYWPSLKSDMKTQLWKECPPPVKEYLEKEMGKVVDEVMLVRSELLAFQQKWTTGVNDQSGDPAITELKQVIERIEKKQEELEATMPKKNITPPHLPPKPPPWPDKPQQGPQRRGSR</sequence>
<evidence type="ECO:0000313" key="2">
    <source>
        <dbReference type="Proteomes" id="UP000886501"/>
    </source>
</evidence>
<proteinExistence type="predicted"/>
<accession>A0ACB6ZAI6</accession>
<dbReference type="EMBL" id="MU118059">
    <property type="protein sequence ID" value="KAF9646383.1"/>
    <property type="molecule type" value="Genomic_DNA"/>
</dbReference>
<gene>
    <name evidence="1" type="ORF">BDM02DRAFT_3029199</name>
</gene>
<evidence type="ECO:0000313" key="1">
    <source>
        <dbReference type="EMBL" id="KAF9646383.1"/>
    </source>
</evidence>
<name>A0ACB6ZAI6_THEGA</name>
<comment type="caution">
    <text evidence="1">The sequence shown here is derived from an EMBL/GenBank/DDBJ whole genome shotgun (WGS) entry which is preliminary data.</text>
</comment>
<keyword evidence="2" id="KW-1185">Reference proteome</keyword>
<reference evidence="1" key="1">
    <citation type="submission" date="2019-10" db="EMBL/GenBank/DDBJ databases">
        <authorList>
            <consortium name="DOE Joint Genome Institute"/>
            <person name="Kuo A."/>
            <person name="Miyauchi S."/>
            <person name="Kiss E."/>
            <person name="Drula E."/>
            <person name="Kohler A."/>
            <person name="Sanchez-Garcia M."/>
            <person name="Andreopoulos B."/>
            <person name="Barry K.W."/>
            <person name="Bonito G."/>
            <person name="Buee M."/>
            <person name="Carver A."/>
            <person name="Chen C."/>
            <person name="Cichocki N."/>
            <person name="Clum A."/>
            <person name="Culley D."/>
            <person name="Crous P.W."/>
            <person name="Fauchery L."/>
            <person name="Girlanda M."/>
            <person name="Hayes R."/>
            <person name="Keri Z."/>
            <person name="Labutti K."/>
            <person name="Lipzen A."/>
            <person name="Lombard V."/>
            <person name="Magnuson J."/>
            <person name="Maillard F."/>
            <person name="Morin E."/>
            <person name="Murat C."/>
            <person name="Nolan M."/>
            <person name="Ohm R."/>
            <person name="Pangilinan J."/>
            <person name="Pereira M."/>
            <person name="Perotto S."/>
            <person name="Peter M."/>
            <person name="Riley R."/>
            <person name="Sitrit Y."/>
            <person name="Stielow B."/>
            <person name="Szollosi G."/>
            <person name="Zifcakova L."/>
            <person name="Stursova M."/>
            <person name="Spatafora J.W."/>
            <person name="Tedersoo L."/>
            <person name="Vaario L.-M."/>
            <person name="Yamada A."/>
            <person name="Yan M."/>
            <person name="Wang P."/>
            <person name="Xu J."/>
            <person name="Bruns T."/>
            <person name="Baldrian P."/>
            <person name="Vilgalys R."/>
            <person name="Henrissat B."/>
            <person name="Grigoriev I.V."/>
            <person name="Hibbett D."/>
            <person name="Nagy L.G."/>
            <person name="Martin F.M."/>
        </authorList>
    </citation>
    <scope>NUCLEOTIDE SEQUENCE</scope>
    <source>
        <strain evidence="1">P2</strain>
    </source>
</reference>
<protein>
    <submittedName>
        <fullName evidence="1">Uncharacterized protein</fullName>
    </submittedName>
</protein>